<evidence type="ECO:0000256" key="4">
    <source>
        <dbReference type="ARBA" id="ARBA00025483"/>
    </source>
</evidence>
<evidence type="ECO:0000313" key="8">
    <source>
        <dbReference type="EMBL" id="PJC93815.1"/>
    </source>
</evidence>
<dbReference type="Pfam" id="PF00929">
    <property type="entry name" value="RNase_T"/>
    <property type="match status" value="1"/>
</dbReference>
<proteinExistence type="predicted"/>
<keyword evidence="3" id="KW-0378">Hydrolase</keyword>
<feature type="domain" description="Exonuclease" evidence="7">
    <location>
        <begin position="8"/>
        <end position="175"/>
    </location>
</feature>
<dbReference type="EC" id="2.7.7.7" evidence="1"/>
<dbReference type="GO" id="GO:0005829">
    <property type="term" value="C:cytosol"/>
    <property type="evidence" value="ECO:0007669"/>
    <property type="project" value="TreeGrafter"/>
</dbReference>
<keyword evidence="3" id="KW-0269">Exonuclease</keyword>
<accession>A0A2M8HBA1</accession>
<name>A0A2M8HBA1_9GAMM</name>
<dbReference type="AlphaFoldDB" id="A0A2M8HBA1"/>
<evidence type="ECO:0000256" key="1">
    <source>
        <dbReference type="ARBA" id="ARBA00012417"/>
    </source>
</evidence>
<dbReference type="InterPro" id="IPR013520">
    <property type="entry name" value="Ribonucl_H"/>
</dbReference>
<dbReference type="Gene3D" id="3.30.420.10">
    <property type="entry name" value="Ribonuclease H-like superfamily/Ribonuclease H"/>
    <property type="match status" value="1"/>
</dbReference>
<dbReference type="GO" id="GO:0008408">
    <property type="term" value="F:3'-5' exonuclease activity"/>
    <property type="evidence" value="ECO:0007669"/>
    <property type="project" value="TreeGrafter"/>
</dbReference>
<organism evidence="8 9">
    <name type="scientific">Aeromonas lusitana</name>
    <dbReference type="NCBI Taxonomy" id="931529"/>
    <lineage>
        <taxon>Bacteria</taxon>
        <taxon>Pseudomonadati</taxon>
        <taxon>Pseudomonadota</taxon>
        <taxon>Gammaproteobacteria</taxon>
        <taxon>Aeromonadales</taxon>
        <taxon>Aeromonadaceae</taxon>
        <taxon>Aeromonas</taxon>
    </lineage>
</organism>
<evidence type="ECO:0000313" key="9">
    <source>
        <dbReference type="Proteomes" id="UP000232060"/>
    </source>
</evidence>
<evidence type="ECO:0000256" key="2">
    <source>
        <dbReference type="ARBA" id="ARBA00022722"/>
    </source>
</evidence>
<evidence type="ECO:0000256" key="3">
    <source>
        <dbReference type="ARBA" id="ARBA00022839"/>
    </source>
</evidence>
<dbReference type="InterPro" id="IPR012337">
    <property type="entry name" value="RNaseH-like_sf"/>
</dbReference>
<comment type="caution">
    <text evidence="8">The sequence shown here is derived from an EMBL/GenBank/DDBJ whole genome shotgun (WGS) entry which is preliminary data.</text>
</comment>
<dbReference type="GO" id="GO:0045004">
    <property type="term" value="P:DNA replication proofreading"/>
    <property type="evidence" value="ECO:0007669"/>
    <property type="project" value="TreeGrafter"/>
</dbReference>
<gene>
    <name evidence="8" type="ORF">CUC44_07630</name>
</gene>
<sequence length="209" mass="23215">MSIPSANSVVVLDFETSGLSPNQGDRAIEIGAVRIKDGQISERFSALMNPGFNVSSFIEQYTGISNAMLKQAPPCGEVMADFVEFIGDDNLVAHNASFDKRFLDAEIERLSTRYRGQFACSLLLSRRLFPEAPDHKLGTLVQYHSLPNDGVFHRALADAEVTAHLWLALLRELECRYGIINPDFELLLTLGKKPKQVIPSFLEGYAARQ</sequence>
<dbReference type="CDD" id="cd06127">
    <property type="entry name" value="DEDDh"/>
    <property type="match status" value="1"/>
</dbReference>
<keyword evidence="2" id="KW-0540">Nuclease</keyword>
<protein>
    <recommendedName>
        <fullName evidence="1">DNA-directed DNA polymerase</fullName>
        <ecNumber evidence="1">2.7.7.7</ecNumber>
    </recommendedName>
</protein>
<dbReference type="SUPFAM" id="SSF53098">
    <property type="entry name" value="Ribonuclease H-like"/>
    <property type="match status" value="1"/>
</dbReference>
<dbReference type="SMART" id="SM00479">
    <property type="entry name" value="EXOIII"/>
    <property type="match status" value="1"/>
</dbReference>
<dbReference type="NCBIfam" id="TIGR00573">
    <property type="entry name" value="dnaq"/>
    <property type="match status" value="1"/>
</dbReference>
<dbReference type="PANTHER" id="PTHR30231:SF37">
    <property type="entry name" value="EXODEOXYRIBONUCLEASE 10"/>
    <property type="match status" value="1"/>
</dbReference>
<dbReference type="EMBL" id="PGCP01000010">
    <property type="protein sequence ID" value="PJC93815.1"/>
    <property type="molecule type" value="Genomic_DNA"/>
</dbReference>
<dbReference type="Proteomes" id="UP000232060">
    <property type="component" value="Unassembled WGS sequence"/>
</dbReference>
<dbReference type="FunFam" id="3.30.420.10:FF:000045">
    <property type="entry name" value="3'-5' exonuclease DinG"/>
    <property type="match status" value="1"/>
</dbReference>
<dbReference type="RefSeq" id="WP_100859368.1">
    <property type="nucleotide sequence ID" value="NZ_PGCP01000010.1"/>
</dbReference>
<dbReference type="GO" id="GO:0003677">
    <property type="term" value="F:DNA binding"/>
    <property type="evidence" value="ECO:0007669"/>
    <property type="project" value="InterPro"/>
</dbReference>
<evidence type="ECO:0000256" key="6">
    <source>
        <dbReference type="ARBA" id="ARBA00049244"/>
    </source>
</evidence>
<dbReference type="PANTHER" id="PTHR30231">
    <property type="entry name" value="DNA POLYMERASE III SUBUNIT EPSILON"/>
    <property type="match status" value="1"/>
</dbReference>
<keyword evidence="9" id="KW-1185">Reference proteome</keyword>
<dbReference type="InterPro" id="IPR006054">
    <property type="entry name" value="DnaQ"/>
</dbReference>
<evidence type="ECO:0000256" key="5">
    <source>
        <dbReference type="ARBA" id="ARBA00026073"/>
    </source>
</evidence>
<evidence type="ECO:0000259" key="7">
    <source>
        <dbReference type="SMART" id="SM00479"/>
    </source>
</evidence>
<dbReference type="GO" id="GO:0003887">
    <property type="term" value="F:DNA-directed DNA polymerase activity"/>
    <property type="evidence" value="ECO:0007669"/>
    <property type="project" value="UniProtKB-EC"/>
</dbReference>
<dbReference type="InterPro" id="IPR036397">
    <property type="entry name" value="RNaseH_sf"/>
</dbReference>
<reference evidence="8 9" key="1">
    <citation type="submission" date="2017-11" db="EMBL/GenBank/DDBJ databases">
        <title>Draft genome sequence of environmental isolate Aeromonas lusitania sp. nov. MDC 2473.</title>
        <authorList>
            <person name="Colston S.M."/>
            <person name="Navarro A."/>
            <person name="Martinez-Murcia A.J."/>
            <person name="Graf J."/>
        </authorList>
    </citation>
    <scope>NUCLEOTIDE SEQUENCE [LARGE SCALE GENOMIC DNA]</scope>
    <source>
        <strain evidence="8 9">MDC 2473</strain>
    </source>
</reference>
<dbReference type="OrthoDB" id="9803913at2"/>
<comment type="function">
    <text evidence="4">DNA polymerase III is a complex, multichain enzyme responsible for most of the replicative synthesis in bacteria. The epsilon subunit contain the editing function and is a proofreading 3'-5' exonuclease.</text>
</comment>
<comment type="catalytic activity">
    <reaction evidence="6">
        <text>DNA(n) + a 2'-deoxyribonucleoside 5'-triphosphate = DNA(n+1) + diphosphate</text>
        <dbReference type="Rhea" id="RHEA:22508"/>
        <dbReference type="Rhea" id="RHEA-COMP:17339"/>
        <dbReference type="Rhea" id="RHEA-COMP:17340"/>
        <dbReference type="ChEBI" id="CHEBI:33019"/>
        <dbReference type="ChEBI" id="CHEBI:61560"/>
        <dbReference type="ChEBI" id="CHEBI:173112"/>
        <dbReference type="EC" id="2.7.7.7"/>
    </reaction>
</comment>
<comment type="subunit">
    <text evidence="5">DNA polymerase III contains a core (composed of alpha, epsilon and theta chains) that associates with a tau subunit. This core dimerizes to form the POLIII' complex. PolIII' associates with the gamma complex (composed of gamma, delta, delta', psi and chi chains) and with the beta chain to form the complete DNA polymerase III complex.</text>
</comment>